<evidence type="ECO:0000313" key="2">
    <source>
        <dbReference type="Proteomes" id="UP000279833"/>
    </source>
</evidence>
<dbReference type="EMBL" id="UZAK01048419">
    <property type="protein sequence ID" value="VDP77800.1"/>
    <property type="molecule type" value="Genomic_DNA"/>
</dbReference>
<name>A0A183L472_9TREM</name>
<sequence>MIRIVYEFVPGSQIIDDDVFPKMNRNRSIENHDNDNILALIILITVQIHNEDFGWHDQ</sequence>
<accession>A0A183L472</accession>
<gene>
    <name evidence="1" type="ORF">SCUD_LOCUS22132</name>
</gene>
<dbReference type="WBParaSite" id="SCUD_0002213501-mRNA-1">
    <property type="protein sequence ID" value="SCUD_0002213501-mRNA-1"/>
    <property type="gene ID" value="SCUD_0002213501"/>
</dbReference>
<evidence type="ECO:0000313" key="1">
    <source>
        <dbReference type="EMBL" id="VDP77800.1"/>
    </source>
</evidence>
<proteinExistence type="predicted"/>
<dbReference type="AlphaFoldDB" id="A0A183L472"/>
<reference evidence="1 2" key="2">
    <citation type="submission" date="2018-11" db="EMBL/GenBank/DDBJ databases">
        <authorList>
            <consortium name="Pathogen Informatics"/>
        </authorList>
    </citation>
    <scope>NUCLEOTIDE SEQUENCE [LARGE SCALE GENOMIC DNA]</scope>
    <source>
        <strain evidence="1">Dakar</strain>
        <strain evidence="2">Dakar, Senegal</strain>
    </source>
</reference>
<dbReference type="Proteomes" id="UP000279833">
    <property type="component" value="Unassembled WGS sequence"/>
</dbReference>
<evidence type="ECO:0000313" key="3">
    <source>
        <dbReference type="WBParaSite" id="SCUD_0002213501-mRNA-1"/>
    </source>
</evidence>
<protein>
    <submittedName>
        <fullName evidence="1 3">Uncharacterized protein</fullName>
    </submittedName>
</protein>
<keyword evidence="2" id="KW-1185">Reference proteome</keyword>
<reference evidence="3" key="1">
    <citation type="submission" date="2016-06" db="UniProtKB">
        <authorList>
            <consortium name="WormBaseParasite"/>
        </authorList>
    </citation>
    <scope>IDENTIFICATION</scope>
</reference>
<organism evidence="3">
    <name type="scientific">Schistosoma curassoni</name>
    <dbReference type="NCBI Taxonomy" id="6186"/>
    <lineage>
        <taxon>Eukaryota</taxon>
        <taxon>Metazoa</taxon>
        <taxon>Spiralia</taxon>
        <taxon>Lophotrochozoa</taxon>
        <taxon>Platyhelminthes</taxon>
        <taxon>Trematoda</taxon>
        <taxon>Digenea</taxon>
        <taxon>Strigeidida</taxon>
        <taxon>Schistosomatoidea</taxon>
        <taxon>Schistosomatidae</taxon>
        <taxon>Schistosoma</taxon>
    </lineage>
</organism>